<dbReference type="KEGG" id="mng:MNEG_4008"/>
<proteinExistence type="predicted"/>
<feature type="compositionally biased region" description="Basic and acidic residues" evidence="1">
    <location>
        <begin position="258"/>
        <end position="270"/>
    </location>
</feature>
<evidence type="ECO:0000313" key="2">
    <source>
        <dbReference type="EMBL" id="KIZ03946.1"/>
    </source>
</evidence>
<gene>
    <name evidence="2" type="ORF">MNEG_4008</name>
</gene>
<keyword evidence="3" id="KW-1185">Reference proteome</keyword>
<protein>
    <submittedName>
        <fullName evidence="2">Uncharacterized protein</fullName>
    </submittedName>
</protein>
<feature type="region of interest" description="Disordered" evidence="1">
    <location>
        <begin position="1"/>
        <end position="48"/>
    </location>
</feature>
<dbReference type="GeneID" id="25736886"/>
<accession>A0A0D2NFP9</accession>
<evidence type="ECO:0000313" key="3">
    <source>
        <dbReference type="Proteomes" id="UP000054498"/>
    </source>
</evidence>
<dbReference type="Proteomes" id="UP000054498">
    <property type="component" value="Unassembled WGS sequence"/>
</dbReference>
<sequence length="287" mass="30443">MDAGEGSPTSPGPKKKHQAGADPESGRPVRLPAGGASQRHTDLAPSPDEATLGRIMAAFRGSRERSNATGDYFMGAPDPFETECMVPPEEMLDWRRHILVPLPGPCGILQRSLEAYYATPQWQQHKTRYDEEQQLLLSERQRVKRGQPHSPGSRSPEAPGSGSGSWSGPGRDGRRVAVGQFGIALMAQMLNTGIEEYHCNPLGETAGDSNGGSGSRSDGGDSDVGGSSGGGSSWIAGTAEQMAALHVLDEAAQPPDSMGEREDARMDAADRQATATAEALIRALRRD</sequence>
<dbReference type="RefSeq" id="XP_013902965.1">
    <property type="nucleotide sequence ID" value="XM_014047511.1"/>
</dbReference>
<feature type="region of interest" description="Disordered" evidence="1">
    <location>
        <begin position="201"/>
        <end position="238"/>
    </location>
</feature>
<reference evidence="2 3" key="1">
    <citation type="journal article" date="2013" name="BMC Genomics">
        <title>Reconstruction of the lipid metabolism for the microalga Monoraphidium neglectum from its genome sequence reveals characteristics suitable for biofuel production.</title>
        <authorList>
            <person name="Bogen C."/>
            <person name="Al-Dilaimi A."/>
            <person name="Albersmeier A."/>
            <person name="Wichmann J."/>
            <person name="Grundmann M."/>
            <person name="Rupp O."/>
            <person name="Lauersen K.J."/>
            <person name="Blifernez-Klassen O."/>
            <person name="Kalinowski J."/>
            <person name="Goesmann A."/>
            <person name="Mussgnug J.H."/>
            <person name="Kruse O."/>
        </authorList>
    </citation>
    <scope>NUCLEOTIDE SEQUENCE [LARGE SCALE GENOMIC DNA]</scope>
    <source>
        <strain evidence="2 3">SAG 48.87</strain>
    </source>
</reference>
<feature type="region of interest" description="Disordered" evidence="1">
    <location>
        <begin position="250"/>
        <end position="273"/>
    </location>
</feature>
<organism evidence="2 3">
    <name type="scientific">Monoraphidium neglectum</name>
    <dbReference type="NCBI Taxonomy" id="145388"/>
    <lineage>
        <taxon>Eukaryota</taxon>
        <taxon>Viridiplantae</taxon>
        <taxon>Chlorophyta</taxon>
        <taxon>core chlorophytes</taxon>
        <taxon>Chlorophyceae</taxon>
        <taxon>CS clade</taxon>
        <taxon>Sphaeropleales</taxon>
        <taxon>Selenastraceae</taxon>
        <taxon>Monoraphidium</taxon>
    </lineage>
</organism>
<dbReference type="AlphaFoldDB" id="A0A0D2NFP9"/>
<feature type="region of interest" description="Disordered" evidence="1">
    <location>
        <begin position="142"/>
        <end position="173"/>
    </location>
</feature>
<dbReference type="EMBL" id="KK100753">
    <property type="protein sequence ID" value="KIZ03946.1"/>
    <property type="molecule type" value="Genomic_DNA"/>
</dbReference>
<feature type="compositionally biased region" description="Low complexity" evidence="1">
    <location>
        <begin position="150"/>
        <end position="160"/>
    </location>
</feature>
<evidence type="ECO:0000256" key="1">
    <source>
        <dbReference type="SAM" id="MobiDB-lite"/>
    </source>
</evidence>
<name>A0A0D2NFP9_9CHLO</name>
<feature type="compositionally biased region" description="Gly residues" evidence="1">
    <location>
        <begin position="222"/>
        <end position="232"/>
    </location>
</feature>